<feature type="transmembrane region" description="Helical" evidence="1">
    <location>
        <begin position="154"/>
        <end position="172"/>
    </location>
</feature>
<protein>
    <recommendedName>
        <fullName evidence="8">Protein kinase domain-containing protein</fullName>
    </recommendedName>
</protein>
<evidence type="ECO:0000313" key="4">
    <source>
        <dbReference type="EMBL" id="KAG2953705.1"/>
    </source>
</evidence>
<dbReference type="Gene3D" id="1.10.10.10">
    <property type="entry name" value="Winged helix-like DNA-binding domain superfamily/Winged helix DNA-binding domain"/>
    <property type="match status" value="1"/>
</dbReference>
<comment type="caution">
    <text evidence="6">The sequence shown here is derived from an EMBL/GenBank/DDBJ whole genome shotgun (WGS) entry which is preliminary data.</text>
</comment>
<keyword evidence="1" id="KW-0812">Transmembrane</keyword>
<dbReference type="InterPro" id="IPR011009">
    <property type="entry name" value="Kinase-like_dom_sf"/>
</dbReference>
<dbReference type="SUPFAM" id="SSF56112">
    <property type="entry name" value="Protein kinase-like (PK-like)"/>
    <property type="match status" value="1"/>
</dbReference>
<keyword evidence="7" id="KW-1185">Reference proteome</keyword>
<dbReference type="EMBL" id="MJFZ01000419">
    <property type="protein sequence ID" value="RAW29575.1"/>
    <property type="molecule type" value="Genomic_DNA"/>
</dbReference>
<evidence type="ECO:0008006" key="8">
    <source>
        <dbReference type="Google" id="ProtNLM"/>
    </source>
</evidence>
<dbReference type="EMBL" id="RCMV01000543">
    <property type="protein sequence ID" value="KAG3215639.1"/>
    <property type="molecule type" value="Genomic_DNA"/>
</dbReference>
<dbReference type="SUPFAM" id="SSF46785">
    <property type="entry name" value="Winged helix' DNA-binding domain"/>
    <property type="match status" value="1"/>
</dbReference>
<sequence length="825" mass="92303">MLAAAVLRYMERFLDDSAGKEMMSGSGDRESLNNAGQHMRVTMVFVLAGFTTIWLLCVGLIWHIRMNRAGAFKGDAEAARKVILPAYEPVLFVMAIINGAYIIFLVVTLATGYFDVFISPVLLESFSSGNQFMFVTVLMLMFEKSLSFPAIKRAVGLSLVLSYYTTLYVWLVTKFGGPNHQKEFTLGLQFVRGLLMVPFAYAFIKPPNRATKRIIRELCFAAFVFYVLMVLVVIFATNPNTARNSHYVLYAILLWVAFCPLVVWRVLKADTEYWRGVGQRACALQDYFQRENGLGERVSSKGLHILIEMNRKCVIDFAYLDLARQIGVGSKSTVFQGTLKMKTHVAVKAYAPSSCSDDVVAAFSHEAAMCSVLNHPNIVKFHGMCVAPPTICLVFQLCQGNLADALTDQVRRQNAHPARQQLLISVSAMLDAARAVAYLHSFSPPFVHCDIKPTSFLVDAACNVQLSDFGESRSVMNRKKRTPASKAKVPILEEKHFEHKMSPMGTTESQSGSPWRIHMEKNSIEYTAPEIIEQGELGVYGEAADVYALAVTMWDILHPAGDKFPQANGDHVQIIEEVLHGARPRQSNNTPLRLRGIIERSWHRDPGLRPSAKQIVAALEEVQEELCSRLVLDIVSGLSEFFDVVDESTSSSRLPGVYHTHAFPGAFIVDRMIDQRFVRCPAEAIRMGNALMDSSVLHHANHSKSFENSATARYYFAFDASFESSRSSFSQNEANIPMLTRGFNGGHLRTSFSFVRPRTDPTCQCRQLGQRLIRRNKSSRFRKQSQTVTESTVDIMTPASLEEERSHLNHYSDLDIVPETASTMA</sequence>
<keyword evidence="1" id="KW-1133">Transmembrane helix</keyword>
<dbReference type="Gene3D" id="3.30.200.20">
    <property type="entry name" value="Phosphorylase Kinase, domain 1"/>
    <property type="match status" value="1"/>
</dbReference>
<feature type="transmembrane region" description="Helical" evidence="1">
    <location>
        <begin position="247"/>
        <end position="267"/>
    </location>
</feature>
<feature type="transmembrane region" description="Helical" evidence="1">
    <location>
        <begin position="41"/>
        <end position="64"/>
    </location>
</feature>
<keyword evidence="1" id="KW-0472">Membrane</keyword>
<dbReference type="VEuPathDB" id="FungiDB:PC110_g14061"/>
<accession>A0A329RYN9</accession>
<evidence type="ECO:0000313" key="6">
    <source>
        <dbReference type="EMBL" id="RAW29575.1"/>
    </source>
</evidence>
<gene>
    <name evidence="6" type="ORF">PC110_g14061</name>
    <name evidence="4" type="ORF">PC117_g1800</name>
    <name evidence="5" type="ORF">PC129_g13485</name>
</gene>
<dbReference type="PANTHER" id="PTHR44329:SF289">
    <property type="entry name" value="SERINE_THREONINE-PROTEIN KINASE VIK"/>
    <property type="match status" value="1"/>
</dbReference>
<dbReference type="STRING" id="29920.A0A329RYN9"/>
<dbReference type="GO" id="GO:0004674">
    <property type="term" value="F:protein serine/threonine kinase activity"/>
    <property type="evidence" value="ECO:0007669"/>
    <property type="project" value="TreeGrafter"/>
</dbReference>
<dbReference type="EMBL" id="RCMK01000022">
    <property type="protein sequence ID" value="KAG2953705.1"/>
    <property type="molecule type" value="Genomic_DNA"/>
</dbReference>
<feature type="transmembrane region" description="Helical" evidence="1">
    <location>
        <begin position="215"/>
        <end position="235"/>
    </location>
</feature>
<evidence type="ECO:0000259" key="2">
    <source>
        <dbReference type="PROSITE" id="PS50011"/>
    </source>
</evidence>
<proteinExistence type="predicted"/>
<reference evidence="6 7" key="1">
    <citation type="submission" date="2018-01" db="EMBL/GenBank/DDBJ databases">
        <title>Draft genome of the strawberry crown rot pathogen Phytophthora cactorum.</title>
        <authorList>
            <person name="Armitage A.D."/>
            <person name="Lysoe E."/>
            <person name="Nellist C.F."/>
            <person name="Harrison R.J."/>
            <person name="Brurberg M.B."/>
        </authorList>
    </citation>
    <scope>NUCLEOTIDE SEQUENCE [LARGE SCALE GENOMIC DNA]</scope>
    <source>
        <strain evidence="6 7">10300</strain>
    </source>
</reference>
<reference evidence="4" key="2">
    <citation type="submission" date="2018-10" db="EMBL/GenBank/DDBJ databases">
        <title>Effector identification in a new, highly contiguous assembly of the strawberry crown rot pathogen Phytophthora cactorum.</title>
        <authorList>
            <person name="Armitage A.D."/>
            <person name="Nellist C.F."/>
            <person name="Bates H."/>
            <person name="Vickerstaff R.J."/>
            <person name="Harrison R.J."/>
        </authorList>
    </citation>
    <scope>NUCLEOTIDE SEQUENCE</scope>
    <source>
        <strain evidence="4">4040</strain>
        <strain evidence="5">P421</strain>
    </source>
</reference>
<evidence type="ECO:0000256" key="1">
    <source>
        <dbReference type="SAM" id="Phobius"/>
    </source>
</evidence>
<name>A0A329RYN9_9STRA</name>
<feature type="transmembrane region" description="Helical" evidence="1">
    <location>
        <begin position="184"/>
        <end position="203"/>
    </location>
</feature>
<evidence type="ECO:0000313" key="7">
    <source>
        <dbReference type="Proteomes" id="UP000251314"/>
    </source>
</evidence>
<feature type="domain" description="DEP" evidence="3">
    <location>
        <begin position="661"/>
        <end position="720"/>
    </location>
</feature>
<dbReference type="Gene3D" id="1.10.510.10">
    <property type="entry name" value="Transferase(Phosphotransferase) domain 1"/>
    <property type="match status" value="1"/>
</dbReference>
<dbReference type="Pfam" id="PF00069">
    <property type="entry name" value="Pkinase"/>
    <property type="match status" value="1"/>
</dbReference>
<dbReference type="OrthoDB" id="10261027at2759"/>
<dbReference type="InterPro" id="IPR036388">
    <property type="entry name" value="WH-like_DNA-bd_sf"/>
</dbReference>
<organism evidence="6 7">
    <name type="scientific">Phytophthora cactorum</name>
    <dbReference type="NCBI Taxonomy" id="29920"/>
    <lineage>
        <taxon>Eukaryota</taxon>
        <taxon>Sar</taxon>
        <taxon>Stramenopiles</taxon>
        <taxon>Oomycota</taxon>
        <taxon>Peronosporomycetes</taxon>
        <taxon>Peronosporales</taxon>
        <taxon>Peronosporaceae</taxon>
        <taxon>Phytophthora</taxon>
    </lineage>
</organism>
<dbReference type="Proteomes" id="UP000760860">
    <property type="component" value="Unassembled WGS sequence"/>
</dbReference>
<dbReference type="Proteomes" id="UP000251314">
    <property type="component" value="Unassembled WGS sequence"/>
</dbReference>
<evidence type="ECO:0000259" key="3">
    <source>
        <dbReference type="PROSITE" id="PS50186"/>
    </source>
</evidence>
<dbReference type="Proteomes" id="UP000736787">
    <property type="component" value="Unassembled WGS sequence"/>
</dbReference>
<dbReference type="CDD" id="cd04371">
    <property type="entry name" value="DEP"/>
    <property type="match status" value="1"/>
</dbReference>
<dbReference type="PROSITE" id="PS50186">
    <property type="entry name" value="DEP"/>
    <property type="match status" value="1"/>
</dbReference>
<dbReference type="InterPro" id="IPR036390">
    <property type="entry name" value="WH_DNA-bd_sf"/>
</dbReference>
<dbReference type="InterPro" id="IPR051681">
    <property type="entry name" value="Ser/Thr_Kinases-Pseudokinases"/>
</dbReference>
<feature type="transmembrane region" description="Helical" evidence="1">
    <location>
        <begin position="90"/>
        <end position="114"/>
    </location>
</feature>
<dbReference type="InterPro" id="IPR000591">
    <property type="entry name" value="DEP_dom"/>
</dbReference>
<dbReference type="PANTHER" id="PTHR44329">
    <property type="entry name" value="SERINE/THREONINE-PROTEIN KINASE TNNI3K-RELATED"/>
    <property type="match status" value="1"/>
</dbReference>
<dbReference type="GO" id="GO:0005524">
    <property type="term" value="F:ATP binding"/>
    <property type="evidence" value="ECO:0007669"/>
    <property type="project" value="InterPro"/>
</dbReference>
<feature type="domain" description="Protein kinase" evidence="2">
    <location>
        <begin position="320"/>
        <end position="626"/>
    </location>
</feature>
<evidence type="ECO:0000313" key="5">
    <source>
        <dbReference type="EMBL" id="KAG3215639.1"/>
    </source>
</evidence>
<dbReference type="GO" id="GO:0035556">
    <property type="term" value="P:intracellular signal transduction"/>
    <property type="evidence" value="ECO:0007669"/>
    <property type="project" value="InterPro"/>
</dbReference>
<dbReference type="PROSITE" id="PS50011">
    <property type="entry name" value="PROTEIN_KINASE_DOM"/>
    <property type="match status" value="1"/>
</dbReference>
<dbReference type="InterPro" id="IPR000719">
    <property type="entry name" value="Prot_kinase_dom"/>
</dbReference>
<dbReference type="AlphaFoldDB" id="A0A329RYN9"/>